<evidence type="ECO:0000256" key="1">
    <source>
        <dbReference type="SAM" id="MobiDB-lite"/>
    </source>
</evidence>
<dbReference type="EMBL" id="BLLF01002327">
    <property type="protein sequence ID" value="GFH23663.1"/>
    <property type="molecule type" value="Genomic_DNA"/>
</dbReference>
<sequence>MGGKRLSKEKYQQLQKLNASPKAGYKCSPNGLKAQRNKSQDEAVELRSEVERLHQRLSDTVADLHQVRADMEQVQAARQELQGEYEALDQLAEERNHATQLLQRDKRQLFHELRNVRRCRPIAPRLTRHQQQLLNILMRHRVSPEVLQRCAEGGYGRLDTHGNPTGCAFQQPCPTANPPALTANFIPTQVGRRGKPAARTAAYLAQHYLMEQEEGQVGVTRAQPCYSHGIHNTLFKGLGVLPGTRSAITDLSSLLAQHWVALKLDRWGAKPETPCDTRWASYIVAASSLLAVWRHAGEAVAEVVECQQRRAPAWARELCKHLQDSDLLLRITVAVVVGQTYLLPELLWASKDDGLHAFELYRHIQQWPPLPTAPANCLRATFPQPFSNPTVAADAHARVEQPKRRGRRPTTRGRFSVSWGRLRQAQEVSVPGRGKGPAGHQRAPAQPGPSGSAPMCAAWRAGWRSPGCCGRVVWW</sequence>
<proteinExistence type="predicted"/>
<feature type="region of interest" description="Disordered" evidence="1">
    <location>
        <begin position="17"/>
        <end position="38"/>
    </location>
</feature>
<feature type="region of interest" description="Disordered" evidence="1">
    <location>
        <begin position="392"/>
        <end position="453"/>
    </location>
</feature>
<gene>
    <name evidence="2" type="ORF">HaLaN_21309</name>
</gene>
<accession>A0A699ZLX9</accession>
<dbReference type="AlphaFoldDB" id="A0A699ZLX9"/>
<name>A0A699ZLX9_HAELA</name>
<evidence type="ECO:0000313" key="2">
    <source>
        <dbReference type="EMBL" id="GFH23663.1"/>
    </source>
</evidence>
<feature type="compositionally biased region" description="Low complexity" evidence="1">
    <location>
        <begin position="443"/>
        <end position="453"/>
    </location>
</feature>
<dbReference type="Proteomes" id="UP000485058">
    <property type="component" value="Unassembled WGS sequence"/>
</dbReference>
<protein>
    <submittedName>
        <fullName evidence="2">Uncharacterized protein</fullName>
    </submittedName>
</protein>
<organism evidence="2 3">
    <name type="scientific">Haematococcus lacustris</name>
    <name type="common">Green alga</name>
    <name type="synonym">Haematococcus pluvialis</name>
    <dbReference type="NCBI Taxonomy" id="44745"/>
    <lineage>
        <taxon>Eukaryota</taxon>
        <taxon>Viridiplantae</taxon>
        <taxon>Chlorophyta</taxon>
        <taxon>core chlorophytes</taxon>
        <taxon>Chlorophyceae</taxon>
        <taxon>CS clade</taxon>
        <taxon>Chlamydomonadales</taxon>
        <taxon>Haematococcaceae</taxon>
        <taxon>Haematococcus</taxon>
    </lineage>
</organism>
<evidence type="ECO:0000313" key="3">
    <source>
        <dbReference type="Proteomes" id="UP000485058"/>
    </source>
</evidence>
<comment type="caution">
    <text evidence="2">The sequence shown here is derived from an EMBL/GenBank/DDBJ whole genome shotgun (WGS) entry which is preliminary data.</text>
</comment>
<keyword evidence="3" id="KW-1185">Reference proteome</keyword>
<reference evidence="2 3" key="1">
    <citation type="submission" date="2020-02" db="EMBL/GenBank/DDBJ databases">
        <title>Draft genome sequence of Haematococcus lacustris strain NIES-144.</title>
        <authorList>
            <person name="Morimoto D."/>
            <person name="Nakagawa S."/>
            <person name="Yoshida T."/>
            <person name="Sawayama S."/>
        </authorList>
    </citation>
    <scope>NUCLEOTIDE SEQUENCE [LARGE SCALE GENOMIC DNA]</scope>
    <source>
        <strain evidence="2 3">NIES-144</strain>
    </source>
</reference>